<dbReference type="InterPro" id="IPR005754">
    <property type="entry name" value="Sortase"/>
</dbReference>
<comment type="caution">
    <text evidence="3">The sequence shown here is derived from an EMBL/GenBank/DDBJ whole genome shotgun (WGS) entry which is preliminary data.</text>
</comment>
<keyword evidence="2" id="KW-1133">Transmembrane helix</keyword>
<protein>
    <recommendedName>
        <fullName evidence="5">Sortase</fullName>
    </recommendedName>
</protein>
<keyword evidence="2" id="KW-0812">Transmembrane</keyword>
<evidence type="ECO:0000256" key="1">
    <source>
        <dbReference type="ARBA" id="ARBA00022801"/>
    </source>
</evidence>
<feature type="transmembrane region" description="Helical" evidence="2">
    <location>
        <begin position="6"/>
        <end position="29"/>
    </location>
</feature>
<reference evidence="4" key="1">
    <citation type="submission" date="2017-09" db="EMBL/GenBank/DDBJ databases">
        <title>Depth-based differentiation of microbial function through sediment-hosted aquifers and enrichment of novel symbionts in the deep terrestrial subsurface.</title>
        <authorList>
            <person name="Probst A.J."/>
            <person name="Ladd B."/>
            <person name="Jarett J.K."/>
            <person name="Geller-Mcgrath D.E."/>
            <person name="Sieber C.M.K."/>
            <person name="Emerson J.B."/>
            <person name="Anantharaman K."/>
            <person name="Thomas B.C."/>
            <person name="Malmstrom R."/>
            <person name="Stieglmeier M."/>
            <person name="Klingl A."/>
            <person name="Woyke T."/>
            <person name="Ryan C.M."/>
            <person name="Banfield J.F."/>
        </authorList>
    </citation>
    <scope>NUCLEOTIDE SEQUENCE [LARGE SCALE GENOMIC DNA]</scope>
</reference>
<dbReference type="Pfam" id="PF04203">
    <property type="entry name" value="Sortase"/>
    <property type="match status" value="1"/>
</dbReference>
<accession>A0A2M7RBC5</accession>
<dbReference type="NCBIfam" id="TIGR01076">
    <property type="entry name" value="sortase_fam"/>
    <property type="match status" value="1"/>
</dbReference>
<dbReference type="SUPFAM" id="SSF63817">
    <property type="entry name" value="Sortase"/>
    <property type="match status" value="1"/>
</dbReference>
<evidence type="ECO:0000313" key="3">
    <source>
        <dbReference type="EMBL" id="PIY94055.1"/>
    </source>
</evidence>
<dbReference type="InterPro" id="IPR042003">
    <property type="entry name" value="Sortase_E"/>
</dbReference>
<gene>
    <name evidence="3" type="ORF">COY67_03145</name>
</gene>
<dbReference type="InterPro" id="IPR023365">
    <property type="entry name" value="Sortase_dom-sf"/>
</dbReference>
<evidence type="ECO:0000256" key="2">
    <source>
        <dbReference type="SAM" id="Phobius"/>
    </source>
</evidence>
<dbReference type="Proteomes" id="UP000228689">
    <property type="component" value="Unassembled WGS sequence"/>
</dbReference>
<evidence type="ECO:0008006" key="5">
    <source>
        <dbReference type="Google" id="ProtNLM"/>
    </source>
</evidence>
<proteinExistence type="predicted"/>
<dbReference type="AlphaFoldDB" id="A0A2M7RBC5"/>
<name>A0A2M7RBC5_9BACT</name>
<sequence>MNKRVYIISGVNIIIGIIIILLIPTFLYFRQTNYLTAKSGEVVETTKQGEETSTQNDEIVELPSYQLEIPAINVNMPISFDDDETIGLSKGAWHFPGSGTPDNPDSYQNIVFSGHRFLYTSGLNTFYNLDQLKTDDEIILHWDKTEYKYKVTDVYIVQPNDVYILKDSPTQKLTLFTCHPPFTTRERLVVDAYPVE</sequence>
<keyword evidence="1" id="KW-0378">Hydrolase</keyword>
<dbReference type="GO" id="GO:0016787">
    <property type="term" value="F:hydrolase activity"/>
    <property type="evidence" value="ECO:0007669"/>
    <property type="project" value="UniProtKB-KW"/>
</dbReference>
<organism evidence="3 4">
    <name type="scientific">Candidatus Komeilibacteria bacterium CG_4_10_14_0_8_um_filter_37_78</name>
    <dbReference type="NCBI Taxonomy" id="1974471"/>
    <lineage>
        <taxon>Bacteria</taxon>
        <taxon>Candidatus Komeiliibacteriota</taxon>
    </lineage>
</organism>
<dbReference type="CDD" id="cd05830">
    <property type="entry name" value="Sortase_E"/>
    <property type="match status" value="1"/>
</dbReference>
<dbReference type="Gene3D" id="2.40.260.10">
    <property type="entry name" value="Sortase"/>
    <property type="match status" value="1"/>
</dbReference>
<dbReference type="EMBL" id="PFMC01000074">
    <property type="protein sequence ID" value="PIY94055.1"/>
    <property type="molecule type" value="Genomic_DNA"/>
</dbReference>
<keyword evidence="2" id="KW-0472">Membrane</keyword>
<evidence type="ECO:0000313" key="4">
    <source>
        <dbReference type="Proteomes" id="UP000228689"/>
    </source>
</evidence>